<dbReference type="InterPro" id="IPR049304">
    <property type="entry name" value="Gly_rich_dom"/>
</dbReference>
<accession>A0A9N8NZW6</accession>
<gene>
    <name evidence="3" type="ORF">FLAPXU55_00130</name>
</gene>
<sequence length="1837" mass="188186">MKKKLPIFLILPQFFIRCFSLFNECQENFLSNKIKLSLLFSFFCFSLWAQPPHTLTSNGTIVVPAGVTVMDVQAWGGGGAGGGAGGSGLLEGRSGGGGGGGAYARSNINVTASNTLNVVVAGTVAGTVNNGAAGGHSTITGYETVIYAAGGAGGLANNAGGAPAGGTGGSTAASFGTTKTAGEAGGTGGNVLAALLLSSGKGGNGASPGGGAGGASVPSLVLGTTVGNPGAAPGGGGSGSMSSALAAAQPGGSGASGQVIVTYTCPTYSITGISAVNVCSNLGTTSVVTLTSSAASLPTGTYTVTYSRSNPSATGLTAIMTVTTAGTGTFTAAGLNTVGTSNITVTNLTSGVCSSAISTSNVTTVTIFAPSAGGTVSGGTTICAGATSAALSLAGQTGTIQKWQYSIAPFSTWTDIANTTNTYISGPLSETTEFRAVVQNGVCTAANSIATTVTVNPLPQGTLSANGPFCVTGSGQLTFTATAGTGPYTVVYKENGGADRTATGVVSGTPFNTFTTPVTATTTYTLVSVTGANTCSRSSGFTGNTATITINPLPQGSLTANGPFCATGSGLLTFTATAGIGPYTVVYKENGGADRTASGVVSGTPFAAFTPTVTATTTYTLVSVTGSNTCIRNSGFTAGSATITVNPLPQGSLTANGPFCETGAGQLTFTATSGAGPYTIVYKENGGADRTATGVVSGTPFNTFTTPVTATTTYTLVSVTGSNTCVRSSGFTAGSTTITVNPLPQGSLTANGPFCVTGSGQLTFTATAGTGPYTIVYKENGGADQTAAGVVSGTPFATFTTPVTATTTYTLVSVTGANTCVRSSGFTTGSATITVNPLPQGSLSANSPFCATGSGQLTFTATAGTGPYTVVYKENGGADRTATGVVSGTPFATFTTPVTATTTYTLVSVTGANSCVRSSGFTAGSTTITVNPLPQGSLTANGPFCATGAGQLTFTATSGTGPYTVVYKENGGADRTASGVVSGTPFATFTAPVITTTTYTLVSVTGANTCARNSGFTGGSAAITINPIPTPTFTTQPAASVCVNTDVTYTTQTGQSNYVWNVPGVLNTDYIITSGDLSASSNTVTLQWLTVGSKTVTVGYSSIGCASNTSASNTTTVTKTERGAVHGGNHICAGDPSPLLTLTDYTGTIVRWEYAESIPYVWQPFANTSNTYQPGVLTTSTSYRAVVKNGTCPEEFAIETRIDVEPKPSTPILAIITQPTCVNPNGSVHLTGLLASPNWTITQNGTVSQTYTSSGTSYTITNLAPGNYTFTIHDINICPSLPTINLEIKAPVTNIWNGTSWSKGSPPIVTDAVRFSGNYSTTGDLSGCSCVVDAGANVTINSNHTLTITNSVSNNGGLLTFENNASLMQVNNVVNTGNIIYKRNTTPVRRYDFTYWSSPIVRTPAFTLHDLSPNTLSDKYYSHNAISGWIINYNGTMEMSPGYGYIVRAPQNFDISAPSVYNSFLEGVPNNGTITVPLVAAEKSHLLGNPYPSAIYADQFIFDNAANLYGTLYFWTHNSAPSSSVPGDAQFNYNSDDYAIYNLTGSTSVGSLSGQGAGTPGNQTPPLGYIAAGQAFFVKAKTTGNAVFTNSMRIPGNNSQFFKTAESNKETIEKHRVWLNMTNTQGLFKQLLVGYIEGATDTWDNNYDGVTINGNIYVDFYSINEGRKLTVQGRAVPFQDTDVVPLGYRSGIEGEFSIAIDHADGDLANHAIYLEDKWNNTTHNLQTGKYTFNTSIGTFLDRFVLKYAAVNLGVDDFESQENNLFVSVKNKNIKVNSTHDYIKEVSIFDISGKLIYNNKKIENTELQIPNLQSGDQVLIVKVTLENGKTTTRKITFH</sequence>
<evidence type="ECO:0000313" key="4">
    <source>
        <dbReference type="Proteomes" id="UP000533639"/>
    </source>
</evidence>
<protein>
    <recommendedName>
        <fullName evidence="2">Glycine-rich domain-containing protein</fullName>
    </recommendedName>
</protein>
<dbReference type="Proteomes" id="UP000533639">
    <property type="component" value="Unassembled WGS sequence"/>
</dbReference>
<organism evidence="3 4">
    <name type="scientific">Flavobacterium panici</name>
    <dbReference type="NCBI Taxonomy" id="2654843"/>
    <lineage>
        <taxon>Bacteria</taxon>
        <taxon>Pseudomonadati</taxon>
        <taxon>Bacteroidota</taxon>
        <taxon>Flavobacteriia</taxon>
        <taxon>Flavobacteriales</taxon>
        <taxon>Flavobacteriaceae</taxon>
        <taxon>Flavobacterium</taxon>
    </lineage>
</organism>
<feature type="domain" description="Glycine-rich" evidence="2">
    <location>
        <begin position="57"/>
        <end position="263"/>
    </location>
</feature>
<evidence type="ECO:0000313" key="3">
    <source>
        <dbReference type="EMBL" id="CAC9972454.1"/>
    </source>
</evidence>
<comment type="caution">
    <text evidence="3">The sequence shown here is derived from an EMBL/GenBank/DDBJ whole genome shotgun (WGS) entry which is preliminary data.</text>
</comment>
<name>A0A9N8NZW6_9FLAO</name>
<proteinExistence type="predicted"/>
<evidence type="ECO:0000256" key="1">
    <source>
        <dbReference type="SAM" id="MobiDB-lite"/>
    </source>
</evidence>
<dbReference type="GO" id="GO:0030246">
    <property type="term" value="F:carbohydrate binding"/>
    <property type="evidence" value="ECO:0007669"/>
    <property type="project" value="InterPro"/>
</dbReference>
<dbReference type="NCBIfam" id="NF033708">
    <property type="entry name" value="T9SS_Cterm_ChiA"/>
    <property type="match status" value="1"/>
</dbReference>
<keyword evidence="4" id="KW-1185">Reference proteome</keyword>
<dbReference type="InterPro" id="IPR013784">
    <property type="entry name" value="Carb-bd-like_fold"/>
</dbReference>
<dbReference type="SUPFAM" id="SSF49452">
    <property type="entry name" value="Starch-binding domain-like"/>
    <property type="match status" value="1"/>
</dbReference>
<feature type="region of interest" description="Disordered" evidence="1">
    <location>
        <begin position="226"/>
        <end position="247"/>
    </location>
</feature>
<evidence type="ECO:0000259" key="2">
    <source>
        <dbReference type="Pfam" id="PF21722"/>
    </source>
</evidence>
<dbReference type="EMBL" id="CAIJDE010000017">
    <property type="protein sequence ID" value="CAC9972454.1"/>
    <property type="molecule type" value="Genomic_DNA"/>
</dbReference>
<dbReference type="Pfam" id="PF21722">
    <property type="entry name" value="Gly_rich_2"/>
    <property type="match status" value="1"/>
</dbReference>
<reference evidence="3 4" key="1">
    <citation type="submission" date="2020-06" db="EMBL/GenBank/DDBJ databases">
        <authorList>
            <person name="Criscuolo A."/>
        </authorList>
    </citation>
    <scope>NUCLEOTIDE SEQUENCE [LARGE SCALE GENOMIC DNA]</scope>
    <source>
        <strain evidence="3">PXU-55</strain>
    </source>
</reference>